<dbReference type="NCBIfam" id="TIGR01164">
    <property type="entry name" value="rplP_bact"/>
    <property type="match status" value="1"/>
</dbReference>
<dbReference type="InterPro" id="IPR000114">
    <property type="entry name" value="Ribosomal_uL16_bact-type"/>
</dbReference>
<dbReference type="GO" id="GO:0005762">
    <property type="term" value="C:mitochondrial large ribosomal subunit"/>
    <property type="evidence" value="ECO:0007669"/>
    <property type="project" value="TreeGrafter"/>
</dbReference>
<dbReference type="InterPro" id="IPR047873">
    <property type="entry name" value="Ribosomal_uL16"/>
</dbReference>
<gene>
    <name evidence="5" type="primary">rpl16</name>
    <name evidence="5" type="ORF">AB846_11</name>
</gene>
<dbReference type="PROSITE" id="PS00701">
    <property type="entry name" value="RIBOSOMAL_L16_2"/>
    <property type="match status" value="1"/>
</dbReference>
<dbReference type="Gene3D" id="3.90.1170.10">
    <property type="entry name" value="Ribosomal protein L10e/L16"/>
    <property type="match status" value="1"/>
</dbReference>
<keyword evidence="3 4" id="KW-0687">Ribonucleoprotein</keyword>
<dbReference type="PANTHER" id="PTHR12220">
    <property type="entry name" value="50S/60S RIBOSOMAL PROTEIN L16"/>
    <property type="match status" value="1"/>
</dbReference>
<keyword evidence="5" id="KW-0496">Mitochondrion</keyword>
<geneLocation type="mitochondrion" evidence="5"/>
<dbReference type="InterPro" id="IPR020798">
    <property type="entry name" value="Ribosomal_uL16_CS"/>
</dbReference>
<dbReference type="GO" id="GO:0032543">
    <property type="term" value="P:mitochondrial translation"/>
    <property type="evidence" value="ECO:0007669"/>
    <property type="project" value="TreeGrafter"/>
</dbReference>
<dbReference type="PRINTS" id="PR00060">
    <property type="entry name" value="RIBOSOMALL16"/>
</dbReference>
<evidence type="ECO:0000256" key="2">
    <source>
        <dbReference type="ARBA" id="ARBA00022980"/>
    </source>
</evidence>
<evidence type="ECO:0000256" key="3">
    <source>
        <dbReference type="ARBA" id="ARBA00023274"/>
    </source>
</evidence>
<dbReference type="GO" id="GO:0019843">
    <property type="term" value="F:rRNA binding"/>
    <property type="evidence" value="ECO:0007669"/>
    <property type="project" value="InterPro"/>
</dbReference>
<evidence type="ECO:0000256" key="1">
    <source>
        <dbReference type="ARBA" id="ARBA00008931"/>
    </source>
</evidence>
<dbReference type="InterPro" id="IPR016180">
    <property type="entry name" value="Ribosomal_uL16_dom"/>
</dbReference>
<dbReference type="CDD" id="cd01433">
    <property type="entry name" value="Ribosomal_L16_L10e"/>
    <property type="match status" value="1"/>
</dbReference>
<dbReference type="GO" id="GO:0003735">
    <property type="term" value="F:structural constituent of ribosome"/>
    <property type="evidence" value="ECO:0007669"/>
    <property type="project" value="InterPro"/>
</dbReference>
<protein>
    <submittedName>
        <fullName evidence="5">Ribosomal protein L16</fullName>
    </submittedName>
</protein>
<keyword evidence="2 4" id="KW-0689">Ribosomal protein</keyword>
<comment type="similarity">
    <text evidence="1 4">Belongs to the universal ribosomal protein uL16 family.</text>
</comment>
<evidence type="ECO:0000313" key="5">
    <source>
        <dbReference type="EMBL" id="AKT93940.1"/>
    </source>
</evidence>
<accession>A0A0K1HPB3</accession>
<name>A0A0K1HPB3_VERVE</name>
<dbReference type="Pfam" id="PF00252">
    <property type="entry name" value="Ribosomal_L16"/>
    <property type="match status" value="1"/>
</dbReference>
<reference evidence="5" key="1">
    <citation type="journal article" date="2015" name="J. Eukaryot. Microbiol.">
        <title>Uncovering Cryptic Diversity in Two Amoebozoan Species Using Complete Mitochondrial Genome Sequences.</title>
        <authorList>
            <person name="Fucikova K."/>
            <person name="Lahr D.J."/>
        </authorList>
    </citation>
    <scope>NUCLEOTIDE SEQUENCE</scope>
    <source>
        <strain evidence="5">BCP-EM3VF21-2</strain>
    </source>
</reference>
<evidence type="ECO:0000256" key="4">
    <source>
        <dbReference type="RuleBase" id="RU004413"/>
    </source>
</evidence>
<dbReference type="EMBL" id="KT185627">
    <property type="protein sequence ID" value="AKT93940.1"/>
    <property type="molecule type" value="Genomic_DNA"/>
</dbReference>
<dbReference type="SUPFAM" id="SSF54686">
    <property type="entry name" value="Ribosomal protein L16p/L10e"/>
    <property type="match status" value="1"/>
</dbReference>
<sequence length="138" mass="15432">MKTNPQNLKFKKYHKPSIDLNKNNVNFKLRFGSLALQTASSGPLSFAQIESGRKALRRVLKKTGSLWVRVFPYSPITKKPLSVRMGKGKGPVNSWICVTKSGQIVYELKNISFSLAKHAVRSAVKKLPIRGSITKCVF</sequence>
<dbReference type="PANTHER" id="PTHR12220:SF13">
    <property type="entry name" value="LARGE RIBOSOMAL SUBUNIT PROTEIN UL16M"/>
    <property type="match status" value="1"/>
</dbReference>
<proteinExistence type="inferred from homology"/>
<organism evidence="5">
    <name type="scientific">Vermamoeba vermiformis</name>
    <name type="common">Amoeba</name>
    <name type="synonym">Hartmannella vermiformis</name>
    <dbReference type="NCBI Taxonomy" id="5778"/>
    <lineage>
        <taxon>Eukaryota</taxon>
        <taxon>Amoebozoa</taxon>
        <taxon>Tubulinea</taxon>
        <taxon>Echinamoebida</taxon>
        <taxon>Vermamoeba</taxon>
    </lineage>
</organism>
<dbReference type="AlphaFoldDB" id="A0A0K1HPB3"/>
<dbReference type="InterPro" id="IPR036920">
    <property type="entry name" value="Ribosomal_uL16_sf"/>
</dbReference>